<dbReference type="Gene3D" id="3.90.550.10">
    <property type="entry name" value="Spore Coat Polysaccharide Biosynthesis Protein SpsA, Chain A"/>
    <property type="match status" value="1"/>
</dbReference>
<comment type="caution">
    <text evidence="3">The sequence shown here is derived from an EMBL/GenBank/DDBJ whole genome shotgun (WGS) entry which is preliminary data.</text>
</comment>
<keyword evidence="1" id="KW-1133">Transmembrane helix</keyword>
<dbReference type="InterPro" id="IPR001173">
    <property type="entry name" value="Glyco_trans_2-like"/>
</dbReference>
<keyword evidence="1" id="KW-0472">Membrane</keyword>
<gene>
    <name evidence="3" type="ORF">O0955_11905</name>
</gene>
<dbReference type="EMBL" id="JAPWGM010000003">
    <property type="protein sequence ID" value="MCZ4244706.1"/>
    <property type="molecule type" value="Genomic_DNA"/>
</dbReference>
<accession>A0ABT4LA31</accession>
<dbReference type="Pfam" id="PF00535">
    <property type="entry name" value="Glycos_transf_2"/>
    <property type="match status" value="1"/>
</dbReference>
<organism evidence="3 4">
    <name type="scientific">Pedobacter punctiformis</name>
    <dbReference type="NCBI Taxonomy" id="3004097"/>
    <lineage>
        <taxon>Bacteria</taxon>
        <taxon>Pseudomonadati</taxon>
        <taxon>Bacteroidota</taxon>
        <taxon>Sphingobacteriia</taxon>
        <taxon>Sphingobacteriales</taxon>
        <taxon>Sphingobacteriaceae</taxon>
        <taxon>Pedobacter</taxon>
    </lineage>
</organism>
<evidence type="ECO:0000313" key="4">
    <source>
        <dbReference type="Proteomes" id="UP001144347"/>
    </source>
</evidence>
<feature type="domain" description="Glycosyltransferase 2-like" evidence="2">
    <location>
        <begin position="4"/>
        <end position="113"/>
    </location>
</feature>
<feature type="transmembrane region" description="Helical" evidence="1">
    <location>
        <begin position="179"/>
        <end position="199"/>
    </location>
</feature>
<evidence type="ECO:0000256" key="1">
    <source>
        <dbReference type="SAM" id="Phobius"/>
    </source>
</evidence>
<dbReference type="SUPFAM" id="SSF53448">
    <property type="entry name" value="Nucleotide-diphospho-sugar transferases"/>
    <property type="match status" value="1"/>
</dbReference>
<dbReference type="RefSeq" id="WP_269427759.1">
    <property type="nucleotide sequence ID" value="NZ_JAPWGM010000003.1"/>
</dbReference>
<dbReference type="PANTHER" id="PTHR22916">
    <property type="entry name" value="GLYCOSYLTRANSFERASE"/>
    <property type="match status" value="1"/>
</dbReference>
<dbReference type="Proteomes" id="UP001144347">
    <property type="component" value="Unassembled WGS sequence"/>
</dbReference>
<sequence>MKISICIPQYNRIQYLKISLLKIAEQKEAEIEIVISDDASTDDTSLQIEELKKTYPFPINYFRFESNQGYDRNLRKSLELASGDYCFILGNDDTLIDDKVINRLTKFIQENNYPDIGFCNSADYLNIDDAQIRAQQTANIGTGANIALKYYSSFSFVAGLIFKKSAFDSVNTSKLDGSIYVQIYLATLIIIRGGYLFTIKEPLILKDIRVNNEKANSYLDTLPRTKSEYKVLDAGLPSYANVCAMAFKDAGLNETEYYFKIIKRIYQFTYPFWLLDYRKHSALIASRGLREGLKLKHFKNHELFSVTDKLKLKGYYMVSSFLGLNMPLSLFEKLKKSLYNIAKS</sequence>
<name>A0ABT4LA31_9SPHI</name>
<dbReference type="InterPro" id="IPR029044">
    <property type="entry name" value="Nucleotide-diphossugar_trans"/>
</dbReference>
<dbReference type="PANTHER" id="PTHR22916:SF3">
    <property type="entry name" value="UDP-GLCNAC:BETAGAL BETA-1,3-N-ACETYLGLUCOSAMINYLTRANSFERASE-LIKE PROTEIN 1"/>
    <property type="match status" value="1"/>
</dbReference>
<evidence type="ECO:0000259" key="2">
    <source>
        <dbReference type="Pfam" id="PF00535"/>
    </source>
</evidence>
<protein>
    <submittedName>
        <fullName evidence="3">Glycosyltransferase family 2 protein</fullName>
    </submittedName>
</protein>
<reference evidence="3" key="1">
    <citation type="submission" date="2022-12" db="EMBL/GenBank/DDBJ databases">
        <title>Genome sequence of HCMS5-2.</title>
        <authorList>
            <person name="Woo H."/>
        </authorList>
    </citation>
    <scope>NUCLEOTIDE SEQUENCE</scope>
    <source>
        <strain evidence="3">HCMS5-2</strain>
    </source>
</reference>
<evidence type="ECO:0000313" key="3">
    <source>
        <dbReference type="EMBL" id="MCZ4244706.1"/>
    </source>
</evidence>
<keyword evidence="1" id="KW-0812">Transmembrane</keyword>
<proteinExistence type="predicted"/>
<keyword evidence="4" id="KW-1185">Reference proteome</keyword>